<reference evidence="2 3" key="1">
    <citation type="submission" date="2018-08" db="EMBL/GenBank/DDBJ databases">
        <title>Genome and evolution of the arbuscular mycorrhizal fungus Diversispora epigaea (formerly Glomus versiforme) and its bacterial endosymbionts.</title>
        <authorList>
            <person name="Sun X."/>
            <person name="Fei Z."/>
            <person name="Harrison M."/>
        </authorList>
    </citation>
    <scope>NUCLEOTIDE SEQUENCE [LARGE SCALE GENOMIC DNA]</scope>
    <source>
        <strain evidence="2 3">IT104</strain>
    </source>
</reference>
<dbReference type="Proteomes" id="UP000266861">
    <property type="component" value="Unassembled WGS sequence"/>
</dbReference>
<feature type="compositionally biased region" description="Polar residues" evidence="1">
    <location>
        <begin position="25"/>
        <end position="50"/>
    </location>
</feature>
<evidence type="ECO:0000313" key="3">
    <source>
        <dbReference type="Proteomes" id="UP000266861"/>
    </source>
</evidence>
<comment type="caution">
    <text evidence="2">The sequence shown here is derived from an EMBL/GenBank/DDBJ whole genome shotgun (WGS) entry which is preliminary data.</text>
</comment>
<proteinExistence type="predicted"/>
<gene>
    <name evidence="2" type="ORF">Glove_2g46</name>
</gene>
<evidence type="ECO:0000256" key="1">
    <source>
        <dbReference type="SAM" id="MobiDB-lite"/>
    </source>
</evidence>
<accession>A0A397JS79</accession>
<protein>
    <submittedName>
        <fullName evidence="2">Uncharacterized protein</fullName>
    </submittedName>
</protein>
<feature type="compositionally biased region" description="Acidic residues" evidence="1">
    <location>
        <begin position="13"/>
        <end position="24"/>
    </location>
</feature>
<sequence length="88" mass="9737">MLYKNPIQPTQSDDSDDSDGDDNEIYSSGQSGQKDPNGSNGHDNQRNPSGQKKYIIVHGLNIKGRITFLEGIINPIFVMKEARCDAIQ</sequence>
<feature type="region of interest" description="Disordered" evidence="1">
    <location>
        <begin position="1"/>
        <end position="52"/>
    </location>
</feature>
<evidence type="ECO:0000313" key="2">
    <source>
        <dbReference type="EMBL" id="RHZ90252.1"/>
    </source>
</evidence>
<organism evidence="2 3">
    <name type="scientific">Diversispora epigaea</name>
    <dbReference type="NCBI Taxonomy" id="1348612"/>
    <lineage>
        <taxon>Eukaryota</taxon>
        <taxon>Fungi</taxon>
        <taxon>Fungi incertae sedis</taxon>
        <taxon>Mucoromycota</taxon>
        <taxon>Glomeromycotina</taxon>
        <taxon>Glomeromycetes</taxon>
        <taxon>Diversisporales</taxon>
        <taxon>Diversisporaceae</taxon>
        <taxon>Diversispora</taxon>
    </lineage>
</organism>
<dbReference type="EMBL" id="PQFF01000002">
    <property type="protein sequence ID" value="RHZ90252.1"/>
    <property type="molecule type" value="Genomic_DNA"/>
</dbReference>
<name>A0A397JS79_9GLOM</name>
<dbReference type="AlphaFoldDB" id="A0A397JS79"/>
<keyword evidence="3" id="KW-1185">Reference proteome</keyword>